<dbReference type="PANTHER" id="PTHR35869:SF1">
    <property type="entry name" value="OUTER-MEMBRANE LIPOPROTEIN CARRIER PROTEIN"/>
    <property type="match status" value="1"/>
</dbReference>
<dbReference type="PANTHER" id="PTHR35869">
    <property type="entry name" value="OUTER-MEMBRANE LIPOPROTEIN CARRIER PROTEIN"/>
    <property type="match status" value="1"/>
</dbReference>
<dbReference type="Gene3D" id="2.50.20.10">
    <property type="entry name" value="Lipoprotein localisation LolA/LolB/LppX"/>
    <property type="match status" value="1"/>
</dbReference>
<name>A0A0B1R905_9GAMM</name>
<comment type="caution">
    <text evidence="6">The sequence shown here is derived from an EMBL/GenBank/DDBJ whole genome shotgun (WGS) entry which is preliminary data.</text>
</comment>
<dbReference type="SUPFAM" id="SSF89392">
    <property type="entry name" value="Prokaryotic lipoproteins and lipoprotein localization factors"/>
    <property type="match status" value="1"/>
</dbReference>
<dbReference type="InterPro" id="IPR004564">
    <property type="entry name" value="OM_lipoprot_carrier_LolA-like"/>
</dbReference>
<keyword evidence="2" id="KW-0813">Transport</keyword>
<dbReference type="RefSeq" id="WP_039328901.1">
    <property type="nucleotide sequence ID" value="NZ_JTJJ01000022.1"/>
</dbReference>
<dbReference type="Pfam" id="PF19574">
    <property type="entry name" value="LolA_3"/>
    <property type="match status" value="1"/>
</dbReference>
<comment type="subunit">
    <text evidence="1">Monomer.</text>
</comment>
<organism evidence="6 7">
    <name type="scientific">Pantoea rodasii</name>
    <dbReference type="NCBI Taxonomy" id="1076549"/>
    <lineage>
        <taxon>Bacteria</taxon>
        <taxon>Pseudomonadati</taxon>
        <taxon>Pseudomonadota</taxon>
        <taxon>Gammaproteobacteria</taxon>
        <taxon>Enterobacterales</taxon>
        <taxon>Erwiniaceae</taxon>
        <taxon>Pantoea</taxon>
    </lineage>
</organism>
<evidence type="ECO:0000313" key="6">
    <source>
        <dbReference type="EMBL" id="KHJ69094.1"/>
    </source>
</evidence>
<dbReference type="CDD" id="cd16325">
    <property type="entry name" value="LolA"/>
    <property type="match status" value="1"/>
</dbReference>
<keyword evidence="3 5" id="KW-0732">Signal</keyword>
<gene>
    <name evidence="6" type="ORF">QU24_05075</name>
</gene>
<reference evidence="6 7" key="1">
    <citation type="submission" date="2014-11" db="EMBL/GenBank/DDBJ databases">
        <title>Genome sequencing of Pantoea rodasii ND03.</title>
        <authorList>
            <person name="Muhamad Yunos N.Y."/>
            <person name="Chan K.-G."/>
        </authorList>
    </citation>
    <scope>NUCLEOTIDE SEQUENCE [LARGE SCALE GENOMIC DNA]</scope>
    <source>
        <strain evidence="6 7">ND03</strain>
    </source>
</reference>
<evidence type="ECO:0000256" key="3">
    <source>
        <dbReference type="ARBA" id="ARBA00022729"/>
    </source>
</evidence>
<dbReference type="GO" id="GO:0015031">
    <property type="term" value="P:protein transport"/>
    <property type="evidence" value="ECO:0007669"/>
    <property type="project" value="UniProtKB-KW"/>
</dbReference>
<protein>
    <submittedName>
        <fullName evidence="6">Membrane protein</fullName>
    </submittedName>
</protein>
<dbReference type="InterPro" id="IPR029046">
    <property type="entry name" value="LolA/LolB/LppX"/>
</dbReference>
<dbReference type="EMBL" id="JTJJ01000022">
    <property type="protein sequence ID" value="KHJ69094.1"/>
    <property type="molecule type" value="Genomic_DNA"/>
</dbReference>
<evidence type="ECO:0000256" key="2">
    <source>
        <dbReference type="ARBA" id="ARBA00022448"/>
    </source>
</evidence>
<evidence type="ECO:0000256" key="5">
    <source>
        <dbReference type="SAM" id="SignalP"/>
    </source>
</evidence>
<keyword evidence="4" id="KW-0653">Protein transport</keyword>
<evidence type="ECO:0000256" key="1">
    <source>
        <dbReference type="ARBA" id="ARBA00011245"/>
    </source>
</evidence>
<dbReference type="AlphaFoldDB" id="A0A0B1R905"/>
<evidence type="ECO:0000313" key="7">
    <source>
        <dbReference type="Proteomes" id="UP000030853"/>
    </source>
</evidence>
<dbReference type="Proteomes" id="UP000030853">
    <property type="component" value="Unassembled WGS sequence"/>
</dbReference>
<sequence length="203" mass="22931">MIRAFCLLLILTTASAHAVTLDQLQQRFASQAVIRANFEQVRTIAGMSQPLVSRGQLIIAQQQGLWWHQATPFAMTLILDDKRMVQSMSGQPPQVITADSNPQMFQFNHLLRALFQADEKVLRENFDLDFHDRGNNSWQLSLTPKAAPLNKIFNRIDLQGAAFLNGITLDDKQGDKTLITLSDTRTEPQQLTDEERARFAPAQ</sequence>
<accession>A0A0B1R905</accession>
<feature type="chain" id="PRO_5002081616" evidence="5">
    <location>
        <begin position="19"/>
        <end position="203"/>
    </location>
</feature>
<feature type="signal peptide" evidence="5">
    <location>
        <begin position="1"/>
        <end position="18"/>
    </location>
</feature>
<evidence type="ECO:0000256" key="4">
    <source>
        <dbReference type="ARBA" id="ARBA00022927"/>
    </source>
</evidence>
<proteinExistence type="predicted"/>